<proteinExistence type="predicted"/>
<reference evidence="1 2" key="1">
    <citation type="submission" date="2018-10" db="EMBL/GenBank/DDBJ databases">
        <title>Butyricimonas faecalis sp. nov., isolated from human faeces and emended description of the genus Butyricimonas.</title>
        <authorList>
            <person name="Le Roy T."/>
            <person name="Van der Smissen P."/>
            <person name="Paquot A."/>
            <person name="Delzenne N."/>
            <person name="Muccioli G."/>
            <person name="Collet J.-F."/>
            <person name="Cani P.D."/>
        </authorList>
    </citation>
    <scope>NUCLEOTIDE SEQUENCE [LARGE SCALE GENOMIC DNA]</scope>
    <source>
        <strain evidence="1 2">H184</strain>
    </source>
</reference>
<dbReference type="EMBL" id="CP032819">
    <property type="protein sequence ID" value="AZS28149.1"/>
    <property type="molecule type" value="Genomic_DNA"/>
</dbReference>
<sequence>MVKKGKQERTVIHLEMNGEHYYLGSLAAIYQFFDSKTLGISYGSLRNFGLSHEKPYQNKHCIIRKGVLLTISKKNDQ</sequence>
<evidence type="ECO:0000313" key="1">
    <source>
        <dbReference type="EMBL" id="AZS28149.1"/>
    </source>
</evidence>
<protein>
    <submittedName>
        <fullName evidence="1">Uncharacterized protein</fullName>
    </submittedName>
</protein>
<dbReference type="KEGG" id="buy:D8S85_00355"/>
<dbReference type="Proteomes" id="UP000270673">
    <property type="component" value="Chromosome"/>
</dbReference>
<evidence type="ECO:0000313" key="2">
    <source>
        <dbReference type="Proteomes" id="UP000270673"/>
    </source>
</evidence>
<dbReference type="AlphaFoldDB" id="A0A3S9VNV4"/>
<dbReference type="OrthoDB" id="1274343at2"/>
<keyword evidence="2" id="KW-1185">Reference proteome</keyword>
<gene>
    <name evidence="1" type="ORF">D8S85_00355</name>
</gene>
<accession>A0A3S9VNV4</accession>
<name>A0A3S9VNV4_9BACT</name>
<organism evidence="1 2">
    <name type="scientific">Butyricimonas faecalis</name>
    <dbReference type="NCBI Taxonomy" id="2093856"/>
    <lineage>
        <taxon>Bacteria</taxon>
        <taxon>Pseudomonadati</taxon>
        <taxon>Bacteroidota</taxon>
        <taxon>Bacteroidia</taxon>
        <taxon>Bacteroidales</taxon>
        <taxon>Odoribacteraceae</taxon>
        <taxon>Butyricimonas</taxon>
    </lineage>
</organism>
<dbReference type="RefSeq" id="WP_127074663.1">
    <property type="nucleotide sequence ID" value="NZ_CP032819.1"/>
</dbReference>